<evidence type="ECO:0000256" key="5">
    <source>
        <dbReference type="ARBA" id="ARBA00022801"/>
    </source>
</evidence>
<dbReference type="HOGENOM" id="CLU_012862_3_4_0"/>
<keyword evidence="5" id="KW-0378">Hydrolase</keyword>
<dbReference type="InterPro" id="IPR011257">
    <property type="entry name" value="DNA_glycosylase"/>
</dbReference>
<feature type="domain" description="HhH-GPD" evidence="11">
    <location>
        <begin position="51"/>
        <end position="208"/>
    </location>
</feature>
<keyword evidence="7" id="KW-0411">Iron-sulfur</keyword>
<dbReference type="Gene3D" id="1.10.340.30">
    <property type="entry name" value="Hypothetical protein, domain 2"/>
    <property type="match status" value="1"/>
</dbReference>
<feature type="region of interest" description="Disordered" evidence="10">
    <location>
        <begin position="237"/>
        <end position="258"/>
    </location>
</feature>
<dbReference type="InterPro" id="IPR003265">
    <property type="entry name" value="HhH-GPD_domain"/>
</dbReference>
<dbReference type="GO" id="GO:0006284">
    <property type="term" value="P:base-excision repair"/>
    <property type="evidence" value="ECO:0007669"/>
    <property type="project" value="InterPro"/>
</dbReference>
<accession>E8U554</accession>
<evidence type="ECO:0000256" key="7">
    <source>
        <dbReference type="ARBA" id="ARBA00023014"/>
    </source>
</evidence>
<dbReference type="eggNOG" id="COG0177">
    <property type="taxonomic scope" value="Bacteria"/>
</dbReference>
<keyword evidence="9" id="KW-0326">Glycosidase</keyword>
<organism evidence="12 13">
    <name type="scientific">Deinococcus maricopensis (strain DSM 21211 / LMG 22137 / NRRL B-23946 / LB-34)</name>
    <dbReference type="NCBI Taxonomy" id="709986"/>
    <lineage>
        <taxon>Bacteria</taxon>
        <taxon>Thermotogati</taxon>
        <taxon>Deinococcota</taxon>
        <taxon>Deinococci</taxon>
        <taxon>Deinococcales</taxon>
        <taxon>Deinococcaceae</taxon>
        <taxon>Deinococcus</taxon>
    </lineage>
</organism>
<dbReference type="EMBL" id="CP002454">
    <property type="protein sequence ID" value="ADV66193.1"/>
    <property type="molecule type" value="Genomic_DNA"/>
</dbReference>
<keyword evidence="3" id="KW-0479">Metal-binding</keyword>
<dbReference type="AlphaFoldDB" id="E8U554"/>
<evidence type="ECO:0000256" key="8">
    <source>
        <dbReference type="ARBA" id="ARBA00023204"/>
    </source>
</evidence>
<reference evidence="12 13" key="1">
    <citation type="journal article" date="2011" name="Stand. Genomic Sci.">
        <title>Complete genome sequence of Deinococcus maricopensis type strain (LB-34).</title>
        <authorList>
            <person name="Pukall R."/>
            <person name="Zeytun A."/>
            <person name="Lucas S."/>
            <person name="Lapidus A."/>
            <person name="Hammon N."/>
            <person name="Deshpande S."/>
            <person name="Nolan M."/>
            <person name="Cheng J.F."/>
            <person name="Pitluck S."/>
            <person name="Liolios K."/>
            <person name="Pagani I."/>
            <person name="Mikhailova N."/>
            <person name="Ivanova N."/>
            <person name="Mavromatis K."/>
            <person name="Pati A."/>
            <person name="Tapia R."/>
            <person name="Han C."/>
            <person name="Goodwin L."/>
            <person name="Chen A."/>
            <person name="Palaniappan K."/>
            <person name="Land M."/>
            <person name="Hauser L."/>
            <person name="Chang Y.J."/>
            <person name="Jeffries C.D."/>
            <person name="Brambilla E.M."/>
            <person name="Rohde M."/>
            <person name="Goker M."/>
            <person name="Detter J.C."/>
            <person name="Woyke T."/>
            <person name="Bristow J."/>
            <person name="Eisen J.A."/>
            <person name="Markowitz V."/>
            <person name="Hugenholtz P."/>
            <person name="Kyrpides N.C."/>
            <person name="Klenk H.P."/>
        </authorList>
    </citation>
    <scope>NUCLEOTIDE SEQUENCE [LARGE SCALE GENOMIC DNA]</scope>
    <source>
        <strain evidence="13">DSM 21211 / LMG 22137 / NRRL B-23946 / LB-34</strain>
    </source>
</reference>
<dbReference type="KEGG" id="dmr:Deima_0534"/>
<dbReference type="PANTHER" id="PTHR47203">
    <property type="match status" value="1"/>
</dbReference>
<dbReference type="CDD" id="cd00056">
    <property type="entry name" value="ENDO3c"/>
    <property type="match status" value="1"/>
</dbReference>
<dbReference type="RefSeq" id="WP_013555698.1">
    <property type="nucleotide sequence ID" value="NC_014958.1"/>
</dbReference>
<dbReference type="PANTHER" id="PTHR47203:SF1">
    <property type="entry name" value="HYPOTHETICAL BASE EXCISION DNA REPAIR PROTEIN (EUROFUNG)"/>
    <property type="match status" value="1"/>
</dbReference>
<keyword evidence="4" id="KW-0227">DNA damage</keyword>
<dbReference type="GO" id="GO:0046872">
    <property type="term" value="F:metal ion binding"/>
    <property type="evidence" value="ECO:0007669"/>
    <property type="project" value="UniProtKB-KW"/>
</dbReference>
<keyword evidence="6" id="KW-0408">Iron</keyword>
<evidence type="ECO:0000256" key="1">
    <source>
        <dbReference type="ARBA" id="ARBA00001966"/>
    </source>
</evidence>
<evidence type="ECO:0000256" key="2">
    <source>
        <dbReference type="ARBA" id="ARBA00008343"/>
    </source>
</evidence>
<sequence length="258" mass="28753">MTDARPLNAARPPEERAALLRELHARTRDAYGQKLLVPRREALHELISTILSQRTNWRDEETAYQELVKIGDWDAIAEAPVEQVAHAIRASNYPEVKAPRIQATLKAICAQRGNYDLSFLVDLPHEDGLKWLTDLPGVGVKTASLVLLFNFSKPVFPVDTHVHRITTRVGAIPRMGEAVAHKALLKLLAPDPPFLYELHINLLKHGQQVCTFSRPRCPKCVLRDLCDAHALYGNNVPPFDNGKKGRRTPAPDDAAPPA</sequence>
<dbReference type="OrthoDB" id="9800977at2"/>
<evidence type="ECO:0000259" key="11">
    <source>
        <dbReference type="SMART" id="SM00478"/>
    </source>
</evidence>
<comment type="similarity">
    <text evidence="2">Belongs to the Nth/MutY family.</text>
</comment>
<protein>
    <submittedName>
        <fullName evidence="12">HhH-GPD family protein</fullName>
    </submittedName>
</protein>
<dbReference type="Pfam" id="PF00730">
    <property type="entry name" value="HhH-GPD"/>
    <property type="match status" value="1"/>
</dbReference>
<name>E8U554_DEIML</name>
<gene>
    <name evidence="12" type="ordered locus">Deima_0534</name>
</gene>
<proteinExistence type="inferred from homology"/>
<dbReference type="STRING" id="709986.Deima_0534"/>
<comment type="cofactor">
    <cofactor evidence="1">
        <name>[4Fe-4S] cluster</name>
        <dbReference type="ChEBI" id="CHEBI:49883"/>
    </cofactor>
</comment>
<evidence type="ECO:0000313" key="12">
    <source>
        <dbReference type="EMBL" id="ADV66193.1"/>
    </source>
</evidence>
<dbReference type="PROSITE" id="PS00764">
    <property type="entry name" value="ENDONUCLEASE_III_1"/>
    <property type="match status" value="1"/>
</dbReference>
<reference evidence="13" key="2">
    <citation type="submission" date="2011-01" db="EMBL/GenBank/DDBJ databases">
        <title>The complete genome of Deinococcus maricopensis DSM 21211.</title>
        <authorList>
            <consortium name="US DOE Joint Genome Institute (JGI-PGF)"/>
            <person name="Lucas S."/>
            <person name="Copeland A."/>
            <person name="Lapidus A."/>
            <person name="Goodwin L."/>
            <person name="Pitluck S."/>
            <person name="Kyrpides N."/>
            <person name="Mavromatis K."/>
            <person name="Pagani I."/>
            <person name="Ivanova N."/>
            <person name="Ovchinnikova G."/>
            <person name="Zeytun A."/>
            <person name="Detter J.C."/>
            <person name="Han C."/>
            <person name="Land M."/>
            <person name="Hauser L."/>
            <person name="Markowitz V."/>
            <person name="Cheng J.-F."/>
            <person name="Hugenholtz P."/>
            <person name="Woyke T."/>
            <person name="Wu D."/>
            <person name="Pukall R."/>
            <person name="Gehrich-Schroeter G."/>
            <person name="Brambilla E."/>
            <person name="Klenk H.-P."/>
            <person name="Eisen J.A."/>
        </authorList>
    </citation>
    <scope>NUCLEOTIDE SEQUENCE [LARGE SCALE GENOMIC DNA]</scope>
    <source>
        <strain evidence="13">DSM 21211 / LMG 22137 / NRRL B-23946 / LB-34</strain>
    </source>
</reference>
<dbReference type="PIRSF" id="PIRSF001435">
    <property type="entry name" value="Nth"/>
    <property type="match status" value="1"/>
</dbReference>
<evidence type="ECO:0000313" key="13">
    <source>
        <dbReference type="Proteomes" id="UP000008635"/>
    </source>
</evidence>
<dbReference type="InterPro" id="IPR004035">
    <property type="entry name" value="Endouclease-III_FeS-bd_BS"/>
</dbReference>
<evidence type="ECO:0000256" key="3">
    <source>
        <dbReference type="ARBA" id="ARBA00022723"/>
    </source>
</evidence>
<dbReference type="SUPFAM" id="SSF48150">
    <property type="entry name" value="DNA-glycosylase"/>
    <property type="match status" value="1"/>
</dbReference>
<evidence type="ECO:0000256" key="6">
    <source>
        <dbReference type="ARBA" id="ARBA00023004"/>
    </source>
</evidence>
<keyword evidence="8" id="KW-0234">DNA repair</keyword>
<evidence type="ECO:0000256" key="4">
    <source>
        <dbReference type="ARBA" id="ARBA00022763"/>
    </source>
</evidence>
<dbReference type="GO" id="GO:0016798">
    <property type="term" value="F:hydrolase activity, acting on glycosyl bonds"/>
    <property type="evidence" value="ECO:0007669"/>
    <property type="project" value="UniProtKB-KW"/>
</dbReference>
<dbReference type="Gene3D" id="1.10.1670.10">
    <property type="entry name" value="Helix-hairpin-Helix base-excision DNA repair enzymes (C-terminal)"/>
    <property type="match status" value="1"/>
</dbReference>
<dbReference type="InterPro" id="IPR023170">
    <property type="entry name" value="HhH_base_excis_C"/>
</dbReference>
<evidence type="ECO:0000256" key="10">
    <source>
        <dbReference type="SAM" id="MobiDB-lite"/>
    </source>
</evidence>
<dbReference type="Proteomes" id="UP000008635">
    <property type="component" value="Chromosome"/>
</dbReference>
<dbReference type="SMART" id="SM00478">
    <property type="entry name" value="ENDO3c"/>
    <property type="match status" value="1"/>
</dbReference>
<dbReference type="GO" id="GO:0051536">
    <property type="term" value="F:iron-sulfur cluster binding"/>
    <property type="evidence" value="ECO:0007669"/>
    <property type="project" value="UniProtKB-KW"/>
</dbReference>
<keyword evidence="13" id="KW-1185">Reference proteome</keyword>
<evidence type="ECO:0000256" key="9">
    <source>
        <dbReference type="ARBA" id="ARBA00023295"/>
    </source>
</evidence>